<reference evidence="1 2" key="1">
    <citation type="submission" date="2024-02" db="EMBL/GenBank/DDBJ databases">
        <authorList>
            <person name="Chen Y."/>
            <person name="Shah S."/>
            <person name="Dougan E. K."/>
            <person name="Thang M."/>
            <person name="Chan C."/>
        </authorList>
    </citation>
    <scope>NUCLEOTIDE SEQUENCE [LARGE SCALE GENOMIC DNA]</scope>
</reference>
<comment type="caution">
    <text evidence="1">The sequence shown here is derived from an EMBL/GenBank/DDBJ whole genome shotgun (WGS) entry which is preliminary data.</text>
</comment>
<proteinExistence type="predicted"/>
<gene>
    <name evidence="1" type="ORF">CCMP2556_LOCUS9665</name>
</gene>
<evidence type="ECO:0000313" key="1">
    <source>
        <dbReference type="EMBL" id="CAK9009447.1"/>
    </source>
</evidence>
<protein>
    <submittedName>
        <fullName evidence="1">Uncharacterized protein</fullName>
    </submittedName>
</protein>
<accession>A0ABP0J513</accession>
<organism evidence="1 2">
    <name type="scientific">Durusdinium trenchii</name>
    <dbReference type="NCBI Taxonomy" id="1381693"/>
    <lineage>
        <taxon>Eukaryota</taxon>
        <taxon>Sar</taxon>
        <taxon>Alveolata</taxon>
        <taxon>Dinophyceae</taxon>
        <taxon>Suessiales</taxon>
        <taxon>Symbiodiniaceae</taxon>
        <taxon>Durusdinium</taxon>
    </lineage>
</organism>
<keyword evidence="2" id="KW-1185">Reference proteome</keyword>
<name>A0ABP0J513_9DINO</name>
<sequence>MKFTEHNSILTLSADVGEVRVHDFQQRSMHGNATAASLSRRVKEDLLKRAFVVLKARAAKNCTKAPEARGGFEARNKAELLLWQRSFQSVPKKPGSGRRRNELNLSVQCGADGVDSQGVQEERRGRREIFHRPLSLVWS</sequence>
<evidence type="ECO:0000313" key="2">
    <source>
        <dbReference type="Proteomes" id="UP001642484"/>
    </source>
</evidence>
<dbReference type="EMBL" id="CAXAMN010004447">
    <property type="protein sequence ID" value="CAK9009447.1"/>
    <property type="molecule type" value="Genomic_DNA"/>
</dbReference>
<dbReference type="Proteomes" id="UP001642484">
    <property type="component" value="Unassembled WGS sequence"/>
</dbReference>